<keyword evidence="4" id="KW-1185">Reference proteome</keyword>
<feature type="region of interest" description="Disordered" evidence="1">
    <location>
        <begin position="30"/>
        <end position="54"/>
    </location>
</feature>
<protein>
    <submittedName>
        <fullName evidence="3">Uncharacterized protein</fullName>
    </submittedName>
</protein>
<reference evidence="3" key="2">
    <citation type="submission" date="2023-06" db="EMBL/GenBank/DDBJ databases">
        <authorList>
            <consortium name="Lawrence Berkeley National Laboratory"/>
            <person name="Haridas S."/>
            <person name="Hensen N."/>
            <person name="Bonometti L."/>
            <person name="Westerberg I."/>
            <person name="Brannstrom I.O."/>
            <person name="Guillou S."/>
            <person name="Cros-Aarteil S."/>
            <person name="Calhoun S."/>
            <person name="Kuo A."/>
            <person name="Mondo S."/>
            <person name="Pangilinan J."/>
            <person name="Riley R."/>
            <person name="Labutti K."/>
            <person name="Andreopoulos B."/>
            <person name="Lipzen A."/>
            <person name="Chen C."/>
            <person name="Yanf M."/>
            <person name="Daum C."/>
            <person name="Ng V."/>
            <person name="Clum A."/>
            <person name="Steindorff A."/>
            <person name="Ohm R."/>
            <person name="Martin F."/>
            <person name="Silar P."/>
            <person name="Natvig D."/>
            <person name="Lalanne C."/>
            <person name="Gautier V."/>
            <person name="Ament-Velasquez S.L."/>
            <person name="Kruys A."/>
            <person name="Hutchinson M.I."/>
            <person name="Powell A.J."/>
            <person name="Barry K."/>
            <person name="Miller A.N."/>
            <person name="Grigoriev I.V."/>
            <person name="Debuchy R."/>
            <person name="Gladieux P."/>
            <person name="Thoren M.H."/>
            <person name="Johannesson H."/>
        </authorList>
    </citation>
    <scope>NUCLEOTIDE SEQUENCE</scope>
    <source>
        <strain evidence="3">CBS 118394</strain>
    </source>
</reference>
<comment type="caution">
    <text evidence="3">The sequence shown here is derived from an EMBL/GenBank/DDBJ whole genome shotgun (WGS) entry which is preliminary data.</text>
</comment>
<keyword evidence="2" id="KW-0812">Transmembrane</keyword>
<feature type="compositionally biased region" description="Basic and acidic residues" evidence="1">
    <location>
        <begin position="38"/>
        <end position="53"/>
    </location>
</feature>
<feature type="transmembrane region" description="Helical" evidence="2">
    <location>
        <begin position="143"/>
        <end position="162"/>
    </location>
</feature>
<reference evidence="3" key="1">
    <citation type="journal article" date="2023" name="Mol. Phylogenet. Evol.">
        <title>Genome-scale phylogeny and comparative genomics of the fungal order Sordariales.</title>
        <authorList>
            <person name="Hensen N."/>
            <person name="Bonometti L."/>
            <person name="Westerberg I."/>
            <person name="Brannstrom I.O."/>
            <person name="Guillou S."/>
            <person name="Cros-Aarteil S."/>
            <person name="Calhoun S."/>
            <person name="Haridas S."/>
            <person name="Kuo A."/>
            <person name="Mondo S."/>
            <person name="Pangilinan J."/>
            <person name="Riley R."/>
            <person name="LaButti K."/>
            <person name="Andreopoulos B."/>
            <person name="Lipzen A."/>
            <person name="Chen C."/>
            <person name="Yan M."/>
            <person name="Daum C."/>
            <person name="Ng V."/>
            <person name="Clum A."/>
            <person name="Steindorff A."/>
            <person name="Ohm R.A."/>
            <person name="Martin F."/>
            <person name="Silar P."/>
            <person name="Natvig D.O."/>
            <person name="Lalanne C."/>
            <person name="Gautier V."/>
            <person name="Ament-Velasquez S.L."/>
            <person name="Kruys A."/>
            <person name="Hutchinson M.I."/>
            <person name="Powell A.J."/>
            <person name="Barry K."/>
            <person name="Miller A.N."/>
            <person name="Grigoriev I.V."/>
            <person name="Debuchy R."/>
            <person name="Gladieux P."/>
            <person name="Hiltunen Thoren M."/>
            <person name="Johannesson H."/>
        </authorList>
    </citation>
    <scope>NUCLEOTIDE SEQUENCE</scope>
    <source>
        <strain evidence="3">CBS 118394</strain>
    </source>
</reference>
<proteinExistence type="predicted"/>
<dbReference type="AlphaFoldDB" id="A0AAE0M0R2"/>
<dbReference type="EMBL" id="JAUEDM010000006">
    <property type="protein sequence ID" value="KAK3314690.1"/>
    <property type="molecule type" value="Genomic_DNA"/>
</dbReference>
<name>A0AAE0M0R2_9PEZI</name>
<keyword evidence="2" id="KW-1133">Transmembrane helix</keyword>
<evidence type="ECO:0000256" key="2">
    <source>
        <dbReference type="SAM" id="Phobius"/>
    </source>
</evidence>
<sequence length="167" mass="18860">MVISPSSHLPRPNTRHHLPLARPLEIYTQPITNQPGHQTDRSDRNVPEGKTRASTETNLHIPRIEPNLWKCIINKSIMPPPLTHPFLSSILPWIVIFIHTYTAMPLPIKSSAWFVFSPPHFIPSELYDIDGFTSAGVLPDPHLLYLFPFLACLFSFPLYLLCSSSAG</sequence>
<organism evidence="3 4">
    <name type="scientific">Apodospora peruviana</name>
    <dbReference type="NCBI Taxonomy" id="516989"/>
    <lineage>
        <taxon>Eukaryota</taxon>
        <taxon>Fungi</taxon>
        <taxon>Dikarya</taxon>
        <taxon>Ascomycota</taxon>
        <taxon>Pezizomycotina</taxon>
        <taxon>Sordariomycetes</taxon>
        <taxon>Sordariomycetidae</taxon>
        <taxon>Sordariales</taxon>
        <taxon>Lasiosphaeriaceae</taxon>
        <taxon>Apodospora</taxon>
    </lineage>
</organism>
<gene>
    <name evidence="3" type="ORF">B0H66DRAFT_318584</name>
</gene>
<keyword evidence="2" id="KW-0472">Membrane</keyword>
<feature type="transmembrane region" description="Helical" evidence="2">
    <location>
        <begin position="85"/>
        <end position="104"/>
    </location>
</feature>
<evidence type="ECO:0000313" key="3">
    <source>
        <dbReference type="EMBL" id="KAK3314690.1"/>
    </source>
</evidence>
<dbReference type="Proteomes" id="UP001283341">
    <property type="component" value="Unassembled WGS sequence"/>
</dbReference>
<accession>A0AAE0M0R2</accession>
<evidence type="ECO:0000256" key="1">
    <source>
        <dbReference type="SAM" id="MobiDB-lite"/>
    </source>
</evidence>
<evidence type="ECO:0000313" key="4">
    <source>
        <dbReference type="Proteomes" id="UP001283341"/>
    </source>
</evidence>